<dbReference type="InterPro" id="IPR005467">
    <property type="entry name" value="His_kinase_dom"/>
</dbReference>
<evidence type="ECO:0000256" key="6">
    <source>
        <dbReference type="ARBA" id="ARBA00022692"/>
    </source>
</evidence>
<keyword evidence="4 13" id="KW-0597">Phosphoprotein</keyword>
<organism evidence="17 18">
    <name type="scientific">Marchantia polymorpha</name>
    <name type="common">Common liverwort</name>
    <name type="synonym">Marchantia aquatica</name>
    <dbReference type="NCBI Taxonomy" id="3197"/>
    <lineage>
        <taxon>Eukaryota</taxon>
        <taxon>Viridiplantae</taxon>
        <taxon>Streptophyta</taxon>
        <taxon>Embryophyta</taxon>
        <taxon>Marchantiophyta</taxon>
        <taxon>Marchantiopsida</taxon>
        <taxon>Marchantiidae</taxon>
        <taxon>Marchantiales</taxon>
        <taxon>Marchantiaceae</taxon>
        <taxon>Marchantia</taxon>
    </lineage>
</organism>
<dbReference type="CDD" id="cd16922">
    <property type="entry name" value="HATPase_EvgS-ArcB-TorS-like"/>
    <property type="match status" value="1"/>
</dbReference>
<keyword evidence="8" id="KW-0418">Kinase</keyword>
<dbReference type="PROSITE" id="PS50110">
    <property type="entry name" value="RESPONSE_REGULATORY"/>
    <property type="match status" value="2"/>
</dbReference>
<dbReference type="PROSITE" id="PS50109">
    <property type="entry name" value="HIS_KIN"/>
    <property type="match status" value="1"/>
</dbReference>
<evidence type="ECO:0000256" key="12">
    <source>
        <dbReference type="ARBA" id="ARBA00023136"/>
    </source>
</evidence>
<keyword evidence="5" id="KW-0808">Transferase</keyword>
<dbReference type="SMART" id="SM01079">
    <property type="entry name" value="CHASE"/>
    <property type="match status" value="1"/>
</dbReference>
<dbReference type="EMBL" id="KZ772776">
    <property type="protein sequence ID" value="PTQ32007.1"/>
    <property type="molecule type" value="Genomic_DNA"/>
</dbReference>
<dbReference type="Proteomes" id="UP000244005">
    <property type="component" value="Unassembled WGS sequence"/>
</dbReference>
<dbReference type="OMA" id="DERECNG"/>
<evidence type="ECO:0000259" key="15">
    <source>
        <dbReference type="PROSITE" id="PS50109"/>
    </source>
</evidence>
<dbReference type="GO" id="GO:0005524">
    <property type="term" value="F:ATP binding"/>
    <property type="evidence" value="ECO:0007669"/>
    <property type="project" value="UniProtKB-KW"/>
</dbReference>
<evidence type="ECO:0000256" key="13">
    <source>
        <dbReference type="PROSITE-ProRule" id="PRU00169"/>
    </source>
</evidence>
<dbReference type="InterPro" id="IPR003661">
    <property type="entry name" value="HisK_dim/P_dom"/>
</dbReference>
<dbReference type="InterPro" id="IPR001789">
    <property type="entry name" value="Sig_transdc_resp-reg_receiver"/>
</dbReference>
<feature type="modified residue" description="4-aspartylphosphate" evidence="13">
    <location>
        <position position="960"/>
    </location>
</feature>
<dbReference type="PANTHER" id="PTHR45339">
    <property type="entry name" value="HYBRID SIGNAL TRANSDUCTION HISTIDINE KINASE J"/>
    <property type="match status" value="1"/>
</dbReference>
<keyword evidence="6 14" id="KW-0812">Transmembrane</keyword>
<dbReference type="GO" id="GO:0000155">
    <property type="term" value="F:phosphorelay sensor kinase activity"/>
    <property type="evidence" value="ECO:0007669"/>
    <property type="project" value="InterPro"/>
</dbReference>
<comment type="subcellular location">
    <subcellularLocation>
        <location evidence="2">Membrane</location>
    </subcellularLocation>
</comment>
<dbReference type="InterPro" id="IPR003594">
    <property type="entry name" value="HATPase_dom"/>
</dbReference>
<evidence type="ECO:0000256" key="10">
    <source>
        <dbReference type="ARBA" id="ARBA00022989"/>
    </source>
</evidence>
<evidence type="ECO:0000256" key="5">
    <source>
        <dbReference type="ARBA" id="ARBA00022679"/>
    </source>
</evidence>
<dbReference type="InterPro" id="IPR006189">
    <property type="entry name" value="CHASE_dom"/>
</dbReference>
<evidence type="ECO:0000256" key="4">
    <source>
        <dbReference type="ARBA" id="ARBA00022553"/>
    </source>
</evidence>
<dbReference type="Gramene" id="Mp6g00310.1">
    <property type="protein sequence ID" value="Mp6g00310.1.cds"/>
    <property type="gene ID" value="Mp6g00310"/>
</dbReference>
<evidence type="ECO:0000313" key="17">
    <source>
        <dbReference type="EMBL" id="PTQ32007.1"/>
    </source>
</evidence>
<name>A0A2R6WDT4_MARPO</name>
<evidence type="ECO:0000256" key="11">
    <source>
        <dbReference type="ARBA" id="ARBA00023012"/>
    </source>
</evidence>
<dbReference type="Pfam" id="PF03924">
    <property type="entry name" value="CHASE"/>
    <property type="match status" value="1"/>
</dbReference>
<dbReference type="SMART" id="SM00448">
    <property type="entry name" value="REC"/>
    <property type="match status" value="2"/>
</dbReference>
<dbReference type="InterPro" id="IPR011006">
    <property type="entry name" value="CheY-like_superfamily"/>
</dbReference>
<evidence type="ECO:0000256" key="9">
    <source>
        <dbReference type="ARBA" id="ARBA00022840"/>
    </source>
</evidence>
<dbReference type="EC" id="2.7.13.3" evidence="3"/>
<dbReference type="SMART" id="SM00388">
    <property type="entry name" value="HisKA"/>
    <property type="match status" value="1"/>
</dbReference>
<dbReference type="Gene3D" id="3.30.565.10">
    <property type="entry name" value="Histidine kinase-like ATPase, C-terminal domain"/>
    <property type="match status" value="1"/>
</dbReference>
<evidence type="ECO:0000259" key="16">
    <source>
        <dbReference type="PROSITE" id="PS50110"/>
    </source>
</evidence>
<comment type="catalytic activity">
    <reaction evidence="1">
        <text>ATP + protein L-histidine = ADP + protein N-phospho-L-histidine.</text>
        <dbReference type="EC" id="2.7.13.3"/>
    </reaction>
</comment>
<gene>
    <name evidence="17" type="ORF">MARPO_0104s0036</name>
</gene>
<evidence type="ECO:0000313" key="18">
    <source>
        <dbReference type="Proteomes" id="UP000244005"/>
    </source>
</evidence>
<dbReference type="SUPFAM" id="SSF47384">
    <property type="entry name" value="Homodimeric domain of signal transducing histidine kinase"/>
    <property type="match status" value="1"/>
</dbReference>
<evidence type="ECO:0000256" key="7">
    <source>
        <dbReference type="ARBA" id="ARBA00022741"/>
    </source>
</evidence>
<dbReference type="GO" id="GO:0016020">
    <property type="term" value="C:membrane"/>
    <property type="evidence" value="ECO:0007669"/>
    <property type="project" value="UniProtKB-SubCell"/>
</dbReference>
<keyword evidence="9" id="KW-0067">ATP-binding</keyword>
<feature type="domain" description="Response regulatory" evidence="16">
    <location>
        <begin position="907"/>
        <end position="1068"/>
    </location>
</feature>
<dbReference type="FunFam" id="1.10.287.130:FF:000002">
    <property type="entry name" value="Two-component osmosensing histidine kinase"/>
    <property type="match status" value="1"/>
</dbReference>
<dbReference type="InterPro" id="IPR042240">
    <property type="entry name" value="CHASE_sf"/>
</dbReference>
<dbReference type="Pfam" id="PF02518">
    <property type="entry name" value="HATPase_c"/>
    <property type="match status" value="1"/>
</dbReference>
<protein>
    <recommendedName>
        <fullName evidence="3">histidine kinase</fullName>
        <ecNumber evidence="3">2.7.13.3</ecNumber>
    </recommendedName>
</protein>
<reference evidence="18" key="1">
    <citation type="journal article" date="2017" name="Cell">
        <title>Insights into land plant evolution garnered from the Marchantia polymorpha genome.</title>
        <authorList>
            <person name="Bowman J.L."/>
            <person name="Kohchi T."/>
            <person name="Yamato K.T."/>
            <person name="Jenkins J."/>
            <person name="Shu S."/>
            <person name="Ishizaki K."/>
            <person name="Yamaoka S."/>
            <person name="Nishihama R."/>
            <person name="Nakamura Y."/>
            <person name="Berger F."/>
            <person name="Adam C."/>
            <person name="Aki S.S."/>
            <person name="Althoff F."/>
            <person name="Araki T."/>
            <person name="Arteaga-Vazquez M.A."/>
            <person name="Balasubrmanian S."/>
            <person name="Barry K."/>
            <person name="Bauer D."/>
            <person name="Boehm C.R."/>
            <person name="Briginshaw L."/>
            <person name="Caballero-Perez J."/>
            <person name="Catarino B."/>
            <person name="Chen F."/>
            <person name="Chiyoda S."/>
            <person name="Chovatia M."/>
            <person name="Davies K.M."/>
            <person name="Delmans M."/>
            <person name="Demura T."/>
            <person name="Dierschke T."/>
            <person name="Dolan L."/>
            <person name="Dorantes-Acosta A.E."/>
            <person name="Eklund D.M."/>
            <person name="Florent S.N."/>
            <person name="Flores-Sandoval E."/>
            <person name="Fujiyama A."/>
            <person name="Fukuzawa H."/>
            <person name="Galik B."/>
            <person name="Grimanelli D."/>
            <person name="Grimwood J."/>
            <person name="Grossniklaus U."/>
            <person name="Hamada T."/>
            <person name="Haseloff J."/>
            <person name="Hetherington A.J."/>
            <person name="Higo A."/>
            <person name="Hirakawa Y."/>
            <person name="Hundley H.N."/>
            <person name="Ikeda Y."/>
            <person name="Inoue K."/>
            <person name="Inoue S.I."/>
            <person name="Ishida S."/>
            <person name="Jia Q."/>
            <person name="Kakita M."/>
            <person name="Kanazawa T."/>
            <person name="Kawai Y."/>
            <person name="Kawashima T."/>
            <person name="Kennedy M."/>
            <person name="Kinose K."/>
            <person name="Kinoshita T."/>
            <person name="Kohara Y."/>
            <person name="Koide E."/>
            <person name="Komatsu K."/>
            <person name="Kopischke S."/>
            <person name="Kubo M."/>
            <person name="Kyozuka J."/>
            <person name="Lagercrantz U."/>
            <person name="Lin S.S."/>
            <person name="Lindquist E."/>
            <person name="Lipzen A.M."/>
            <person name="Lu C.W."/>
            <person name="De Luna E."/>
            <person name="Martienssen R.A."/>
            <person name="Minamino N."/>
            <person name="Mizutani M."/>
            <person name="Mizutani M."/>
            <person name="Mochizuki N."/>
            <person name="Monte I."/>
            <person name="Mosher R."/>
            <person name="Nagasaki H."/>
            <person name="Nakagami H."/>
            <person name="Naramoto S."/>
            <person name="Nishitani K."/>
            <person name="Ohtani M."/>
            <person name="Okamoto T."/>
            <person name="Okumura M."/>
            <person name="Phillips J."/>
            <person name="Pollak B."/>
            <person name="Reinders A."/>
            <person name="Rovekamp M."/>
            <person name="Sano R."/>
            <person name="Sawa S."/>
            <person name="Schmid M.W."/>
            <person name="Shirakawa M."/>
            <person name="Solano R."/>
            <person name="Spunde A."/>
            <person name="Suetsugu N."/>
            <person name="Sugano S."/>
            <person name="Sugiyama A."/>
            <person name="Sun R."/>
            <person name="Suzuki Y."/>
            <person name="Takenaka M."/>
            <person name="Takezawa D."/>
            <person name="Tomogane H."/>
            <person name="Tsuzuki M."/>
            <person name="Ueda T."/>
            <person name="Umeda M."/>
            <person name="Ward J.M."/>
            <person name="Watanabe Y."/>
            <person name="Yazaki K."/>
            <person name="Yokoyama R."/>
            <person name="Yoshitake Y."/>
            <person name="Yotsui I."/>
            <person name="Zachgo S."/>
            <person name="Schmutz J."/>
        </authorList>
    </citation>
    <scope>NUCLEOTIDE SEQUENCE [LARGE SCALE GENOMIC DNA]</scope>
    <source>
        <strain evidence="18">Tak-1</strain>
    </source>
</reference>
<evidence type="ECO:0000256" key="1">
    <source>
        <dbReference type="ARBA" id="ARBA00000085"/>
    </source>
</evidence>
<evidence type="ECO:0000256" key="2">
    <source>
        <dbReference type="ARBA" id="ARBA00004370"/>
    </source>
</evidence>
<keyword evidence="11" id="KW-0902">Two-component regulatory system</keyword>
<dbReference type="SUPFAM" id="SSF55874">
    <property type="entry name" value="ATPase domain of HSP90 chaperone/DNA topoisomerase II/histidine kinase"/>
    <property type="match status" value="2"/>
</dbReference>
<dbReference type="InterPro" id="IPR036097">
    <property type="entry name" value="HisK_dim/P_sf"/>
</dbReference>
<keyword evidence="7" id="KW-0547">Nucleotide-binding</keyword>
<evidence type="ECO:0000256" key="14">
    <source>
        <dbReference type="SAM" id="Phobius"/>
    </source>
</evidence>
<feature type="transmembrane region" description="Helical" evidence="14">
    <location>
        <begin position="45"/>
        <end position="71"/>
    </location>
</feature>
<dbReference type="SUPFAM" id="SSF52172">
    <property type="entry name" value="CheY-like"/>
    <property type="match status" value="2"/>
</dbReference>
<dbReference type="AlphaFoldDB" id="A0A2R6WDT4"/>
<evidence type="ECO:0000256" key="8">
    <source>
        <dbReference type="ARBA" id="ARBA00022777"/>
    </source>
</evidence>
<dbReference type="InterPro" id="IPR004358">
    <property type="entry name" value="Sig_transdc_His_kin-like_C"/>
</dbReference>
<sequence>MPRGGENCGWALMAHVCQCAVRATRSFCRWMGSWKHVSWSPARVLAMQIAFTALGVVAAVGVGLVLFNISLQSQMQEFKLKCTNRQEIVKAELANNLNTSFMILGLLANEPDLKQSTWLYFTNKTFFLRPNSPRIAWLKRVKHDERAAFEKKVNASILQIDENLTVTRRVEAPEYAPIVLASFETAQFLMMDFTTFPVVNRSVSNARDFGTMAMSPPDNSVGGVWRVGNYLPYYGDAKPSTVAERRETIQGWIGVSLEVEKVFAAVLRRYQDDVSMDVAVIFTTKDRQDWLPSYNCSFDRPVCEMPVYDPAQKVGHSSTASIPWTYGLQSFELRCFARHSIKIHALKNVIGWPLLLLTVVVLCTVIVWLIIRRMQAVQKHVSDVEKMNADLRAAKLAAESADSAKSRFLATVSHEIRTPMNGVIGMTNLLMGTELTSQQLEYVKIAQASGNALVSLINEVLDLSKIEAGKMELESVAFDLRVELDDVLCLFEDKVHNKQLEVLALVHDAVPKIVFGDNGRFRQVLINLVGNAMKFTKEGSIMVCVRVVDPHSSSSLSSVDSRDGDDKMSTMSLTKVTEHPEDSLESHSFDWYVGQNNVKWCGYDERECNGACRNYVAPRLSMQRVSFSDKETVRRWRNWTPRAPTKCEGFAGGELKPSDQGTLKLIVSVEDTGIGIPSHLQHRLFQPFHQADSSTSREFGGTGIGLSISQKLVELMNGKLTVSSTPGKGSVFEFTLKVESKGAERLEQSKAEWSDFGEEKLKGTRVVLVDEHPVRQEVVASYLRRLGVEVEGADDKRTALELLHKQDIAPFQGVILDLQGMQFDMALELVKFLRRSPKLQKIAVLAVSTPLSAEKMKEVLEAGVTQTVFKPIRRTTLASGLLQALGIKLHAPSRNVNTNSKMLADKRMLVVDDNLVNRKVCAALLNRLGATVECVCGGEEAMNSVRNKAPDMQFDLIFMDIQMPEMDGYEATRRIRQWEIESCIICRHARRRSRSRSGDLESGSFGCRVQDEQITQIKKCPHNRIPVVALTADVMNGTQDLCLSAGMDDYIPKPLDQRLLHKLLERFLNNELLGGSKRWNHT</sequence>
<feature type="modified residue" description="4-aspartylphosphate" evidence="13">
    <location>
        <position position="817"/>
    </location>
</feature>
<dbReference type="OrthoDB" id="303614at2759"/>
<feature type="domain" description="Histidine kinase" evidence="15">
    <location>
        <begin position="411"/>
        <end position="740"/>
    </location>
</feature>
<keyword evidence="10 14" id="KW-1133">Transmembrane helix</keyword>
<accession>A0A2R6WDT4</accession>
<evidence type="ECO:0000256" key="3">
    <source>
        <dbReference type="ARBA" id="ARBA00012438"/>
    </source>
</evidence>
<dbReference type="Pfam" id="PF00072">
    <property type="entry name" value="Response_reg"/>
    <property type="match status" value="2"/>
</dbReference>
<feature type="transmembrane region" description="Helical" evidence="14">
    <location>
        <begin position="349"/>
        <end position="371"/>
    </location>
</feature>
<dbReference type="SMART" id="SM00387">
    <property type="entry name" value="HATPase_c"/>
    <property type="match status" value="1"/>
</dbReference>
<dbReference type="CDD" id="cd00082">
    <property type="entry name" value="HisKA"/>
    <property type="match status" value="1"/>
</dbReference>
<dbReference type="InterPro" id="IPR036890">
    <property type="entry name" value="HATPase_C_sf"/>
</dbReference>
<dbReference type="Pfam" id="PF00512">
    <property type="entry name" value="HisKA"/>
    <property type="match status" value="1"/>
</dbReference>
<proteinExistence type="predicted"/>
<dbReference type="PRINTS" id="PR00344">
    <property type="entry name" value="BCTRLSENSOR"/>
</dbReference>
<dbReference type="CDD" id="cd17546">
    <property type="entry name" value="REC_hyHK_CKI1_RcsC-like"/>
    <property type="match status" value="1"/>
</dbReference>
<dbReference type="Gene3D" id="3.40.50.2300">
    <property type="match status" value="2"/>
</dbReference>
<keyword evidence="12 14" id="KW-0472">Membrane</keyword>
<dbReference type="Gene3D" id="1.10.287.130">
    <property type="match status" value="1"/>
</dbReference>
<dbReference type="Gene3D" id="3.30.450.350">
    <property type="entry name" value="CHASE domain"/>
    <property type="match status" value="1"/>
</dbReference>
<dbReference type="PANTHER" id="PTHR45339:SF6">
    <property type="entry name" value="SENSORY HISTIDINE PROTEIN KINASE"/>
    <property type="match status" value="1"/>
</dbReference>
<keyword evidence="18" id="KW-1185">Reference proteome</keyword>
<feature type="domain" description="Response regulatory" evidence="16">
    <location>
        <begin position="765"/>
        <end position="885"/>
    </location>
</feature>